<gene>
    <name evidence="7" type="ORF">Scep_022947</name>
</gene>
<keyword evidence="8" id="KW-1185">Reference proteome</keyword>
<dbReference type="EMBL" id="JBBNAG010000009">
    <property type="protein sequence ID" value="KAK9106103.1"/>
    <property type="molecule type" value="Genomic_DNA"/>
</dbReference>
<keyword evidence="2" id="KW-0808">Transferase</keyword>
<dbReference type="Pfam" id="PF00294">
    <property type="entry name" value="PfkB"/>
    <property type="match status" value="1"/>
</dbReference>
<dbReference type="InterPro" id="IPR002173">
    <property type="entry name" value="Carboh/pur_kinase_PfkB_CS"/>
</dbReference>
<dbReference type="GO" id="GO:0005829">
    <property type="term" value="C:cytosol"/>
    <property type="evidence" value="ECO:0007669"/>
    <property type="project" value="TreeGrafter"/>
</dbReference>
<dbReference type="Proteomes" id="UP001419268">
    <property type="component" value="Unassembled WGS sequence"/>
</dbReference>
<dbReference type="GO" id="GO:0009570">
    <property type="term" value="C:chloroplast stroma"/>
    <property type="evidence" value="ECO:0007669"/>
    <property type="project" value="TreeGrafter"/>
</dbReference>
<reference evidence="7 8" key="1">
    <citation type="submission" date="2024-01" db="EMBL/GenBank/DDBJ databases">
        <title>Genome assemblies of Stephania.</title>
        <authorList>
            <person name="Yang L."/>
        </authorList>
    </citation>
    <scope>NUCLEOTIDE SEQUENCE [LARGE SCALE GENOMIC DNA]</scope>
    <source>
        <strain evidence="7">JXDWG</strain>
        <tissue evidence="7">Leaf</tissue>
    </source>
</reference>
<evidence type="ECO:0000259" key="6">
    <source>
        <dbReference type="Pfam" id="PF00294"/>
    </source>
</evidence>
<dbReference type="Gene3D" id="3.40.1190.20">
    <property type="match status" value="2"/>
</dbReference>
<evidence type="ECO:0000313" key="8">
    <source>
        <dbReference type="Proteomes" id="UP001419268"/>
    </source>
</evidence>
<dbReference type="GO" id="GO:0006000">
    <property type="term" value="P:fructose metabolic process"/>
    <property type="evidence" value="ECO:0007669"/>
    <property type="project" value="TreeGrafter"/>
</dbReference>
<evidence type="ECO:0000313" key="7">
    <source>
        <dbReference type="EMBL" id="KAK9106103.1"/>
    </source>
</evidence>
<accession>A0AAP0FHN4</accession>
<sequence length="123" mass="13472">MRFDPGARTALAFVTLRADGEREFMFYRNPSADMLLTESELDLDIITKDFNGRVHGLKVDVVDTTGAGDAFVAGILSQLAADISLLQDETRLREALRFANACERLDRDGKGCDSSLAIERGCA</sequence>
<evidence type="ECO:0000256" key="1">
    <source>
        <dbReference type="ARBA" id="ARBA00010688"/>
    </source>
</evidence>
<dbReference type="InterPro" id="IPR029056">
    <property type="entry name" value="Ribokinase-like"/>
</dbReference>
<proteinExistence type="inferred from homology"/>
<dbReference type="AlphaFoldDB" id="A0AAP0FHN4"/>
<evidence type="ECO:0000256" key="4">
    <source>
        <dbReference type="ARBA" id="ARBA00022777"/>
    </source>
</evidence>
<feature type="domain" description="Carbohydrate kinase PfkB" evidence="6">
    <location>
        <begin position="46"/>
        <end position="112"/>
    </location>
</feature>
<evidence type="ECO:0000256" key="2">
    <source>
        <dbReference type="ARBA" id="ARBA00022679"/>
    </source>
</evidence>
<dbReference type="InterPro" id="IPR011611">
    <property type="entry name" value="PfkB_dom"/>
</dbReference>
<keyword evidence="5" id="KW-0067">ATP-binding</keyword>
<name>A0AAP0FHN4_9MAGN</name>
<dbReference type="PANTHER" id="PTHR43085">
    <property type="entry name" value="HEXOKINASE FAMILY MEMBER"/>
    <property type="match status" value="1"/>
</dbReference>
<dbReference type="SUPFAM" id="SSF53613">
    <property type="entry name" value="Ribokinase-like"/>
    <property type="match status" value="2"/>
</dbReference>
<dbReference type="GO" id="GO:0008865">
    <property type="term" value="F:fructokinase activity"/>
    <property type="evidence" value="ECO:0007669"/>
    <property type="project" value="TreeGrafter"/>
</dbReference>
<dbReference type="Gene3D" id="2.20.150.10">
    <property type="entry name" value="putative 5-dehydro-2- deoxygluconokinase"/>
    <property type="match status" value="1"/>
</dbReference>
<evidence type="ECO:0000256" key="3">
    <source>
        <dbReference type="ARBA" id="ARBA00022741"/>
    </source>
</evidence>
<comment type="similarity">
    <text evidence="1">Belongs to the carbohydrate kinase PfkB family.</text>
</comment>
<protein>
    <recommendedName>
        <fullName evidence="6">Carbohydrate kinase PfkB domain-containing protein</fullName>
    </recommendedName>
</protein>
<keyword evidence="4" id="KW-0418">Kinase</keyword>
<dbReference type="PROSITE" id="PS00584">
    <property type="entry name" value="PFKB_KINASES_2"/>
    <property type="match status" value="1"/>
</dbReference>
<dbReference type="InterPro" id="IPR023314">
    <property type="entry name" value="Myo_inos_IolC-like_sf"/>
</dbReference>
<evidence type="ECO:0000256" key="5">
    <source>
        <dbReference type="ARBA" id="ARBA00022840"/>
    </source>
</evidence>
<dbReference type="InterPro" id="IPR050306">
    <property type="entry name" value="PfkB_Carbo_kinase"/>
</dbReference>
<dbReference type="PANTHER" id="PTHR43085:SF1">
    <property type="entry name" value="PSEUDOURIDINE KINASE-RELATED"/>
    <property type="match status" value="1"/>
</dbReference>
<comment type="caution">
    <text evidence="7">The sequence shown here is derived from an EMBL/GenBank/DDBJ whole genome shotgun (WGS) entry which is preliminary data.</text>
</comment>
<keyword evidence="3" id="KW-0547">Nucleotide-binding</keyword>
<dbReference type="GO" id="GO:0005524">
    <property type="term" value="F:ATP binding"/>
    <property type="evidence" value="ECO:0007669"/>
    <property type="project" value="UniProtKB-KW"/>
</dbReference>
<organism evidence="7 8">
    <name type="scientific">Stephania cephalantha</name>
    <dbReference type="NCBI Taxonomy" id="152367"/>
    <lineage>
        <taxon>Eukaryota</taxon>
        <taxon>Viridiplantae</taxon>
        <taxon>Streptophyta</taxon>
        <taxon>Embryophyta</taxon>
        <taxon>Tracheophyta</taxon>
        <taxon>Spermatophyta</taxon>
        <taxon>Magnoliopsida</taxon>
        <taxon>Ranunculales</taxon>
        <taxon>Menispermaceae</taxon>
        <taxon>Menispermoideae</taxon>
        <taxon>Cissampelideae</taxon>
        <taxon>Stephania</taxon>
    </lineage>
</organism>